<keyword evidence="1" id="KW-0472">Membrane</keyword>
<evidence type="ECO:0000313" key="3">
    <source>
        <dbReference type="EMBL" id="CAI3958945.1"/>
    </source>
</evidence>
<evidence type="ECO:0000313" key="4">
    <source>
        <dbReference type="Proteomes" id="UP001154255"/>
    </source>
</evidence>
<accession>A0A9W4TR48</accession>
<evidence type="ECO:0000256" key="1">
    <source>
        <dbReference type="SAM" id="Phobius"/>
    </source>
</evidence>
<sequence>MVRRLISSMKAHDHWFAEWWSSVLLMVVGIYGLCIPNSFIIQRSFIDGFLKILPFDVWQWLFIVFGLFQFIALRCESIIGRGIAAFFASSLLIWGFLNILIYGQWHFSLVAWGVFAVVNLYALYRIVRGIEKHYELL</sequence>
<keyword evidence="5" id="KW-1185">Reference proteome</keyword>
<comment type="caution">
    <text evidence="2">The sequence shown here is derived from an EMBL/GenBank/DDBJ whole genome shotgun (WGS) entry which is preliminary data.</text>
</comment>
<dbReference type="EMBL" id="CAMXCM010000009">
    <property type="protein sequence ID" value="CAI3955772.1"/>
    <property type="molecule type" value="Genomic_DNA"/>
</dbReference>
<keyword evidence="1" id="KW-0812">Transmembrane</keyword>
<dbReference type="RefSeq" id="WP_271790593.1">
    <property type="nucleotide sequence ID" value="NZ_CAMXCJ010000010.1"/>
</dbReference>
<dbReference type="AlphaFoldDB" id="A0A9W4TR48"/>
<dbReference type="Proteomes" id="UP001154255">
    <property type="component" value="Unassembled WGS sequence"/>
</dbReference>
<evidence type="ECO:0000313" key="5">
    <source>
        <dbReference type="Proteomes" id="UP001154259"/>
    </source>
</evidence>
<feature type="transmembrane region" description="Helical" evidence="1">
    <location>
        <begin position="109"/>
        <end position="127"/>
    </location>
</feature>
<reference evidence="2" key="1">
    <citation type="submission" date="2022-10" db="EMBL/GenBank/DDBJ databases">
        <authorList>
            <person name="Botero Cardona J."/>
        </authorList>
    </citation>
    <scope>NUCLEOTIDE SEQUENCE</scope>
    <source>
        <strain evidence="2">LMG 31819</strain>
        <strain evidence="3">R-53529</strain>
    </source>
</reference>
<dbReference type="Proteomes" id="UP001154259">
    <property type="component" value="Unassembled WGS sequence"/>
</dbReference>
<dbReference type="EMBL" id="CAMXCS010000009">
    <property type="protein sequence ID" value="CAI3958945.1"/>
    <property type="molecule type" value="Genomic_DNA"/>
</dbReference>
<organism evidence="2 4">
    <name type="scientific">Commensalibacter communis</name>
    <dbReference type="NCBI Taxonomy" id="2972786"/>
    <lineage>
        <taxon>Bacteria</taxon>
        <taxon>Pseudomonadati</taxon>
        <taxon>Pseudomonadota</taxon>
        <taxon>Alphaproteobacteria</taxon>
        <taxon>Acetobacterales</taxon>
        <taxon>Acetobacteraceae</taxon>
    </lineage>
</organism>
<protein>
    <submittedName>
        <fullName evidence="2">Uncharacterized protein</fullName>
    </submittedName>
</protein>
<feature type="transmembrane region" description="Helical" evidence="1">
    <location>
        <begin position="57"/>
        <end position="75"/>
    </location>
</feature>
<feature type="transmembrane region" description="Helical" evidence="1">
    <location>
        <begin position="82"/>
        <end position="103"/>
    </location>
</feature>
<name>A0A9W4TR48_9PROT</name>
<keyword evidence="1" id="KW-1133">Transmembrane helix</keyword>
<gene>
    <name evidence="3" type="ORF">R53529_LOCUS2176</name>
    <name evidence="2" type="ORF">R53530_LOCUS2110</name>
</gene>
<proteinExistence type="predicted"/>
<evidence type="ECO:0000313" key="2">
    <source>
        <dbReference type="EMBL" id="CAI3955772.1"/>
    </source>
</evidence>
<feature type="transmembrane region" description="Helical" evidence="1">
    <location>
        <begin position="20"/>
        <end position="45"/>
    </location>
</feature>